<evidence type="ECO:0000313" key="9">
    <source>
        <dbReference type="Proteomes" id="UP000242875"/>
    </source>
</evidence>
<evidence type="ECO:0000313" key="8">
    <source>
        <dbReference type="EMBL" id="OZJ05838.1"/>
    </source>
</evidence>
<sequence>MQNLPSIVQGAIDAAGIQASDLDAIAVTRGPGLPPCLSAGMNAAKTLAAVLRKPILGVHHMEAHALTARLTTKNAENSHVPSPVFPFITLLISGGHTLILLAQGVGRYKQLGTTLDDAVGEAIDKAARGLQLSWATQGRGGPGVALELAASNGRSDRFKAHLPLPMSDFKRAKELNFSFSGLKTAMNRLISRQDLVDLTRSQDVNDLAAAFQERCADHLAAKLELALEQCRTLGLTALVASGGVASNQTIRNRLSVLSQRFGLPLICPPPELCTDNGVMIAWTGIERLQAGMVDDYEMTTMPRWPIEDLDQEHAHAVAITEKHLKSVV</sequence>
<dbReference type="EC" id="2.3.1.234" evidence="1"/>
<gene>
    <name evidence="8" type="ORF">BZG36_00903</name>
</gene>
<dbReference type="Gene3D" id="3.30.420.40">
    <property type="match status" value="3"/>
</dbReference>
<keyword evidence="5" id="KW-0012">Acyltransferase</keyword>
<evidence type="ECO:0000256" key="2">
    <source>
        <dbReference type="ARBA" id="ARBA00022679"/>
    </source>
</evidence>
<keyword evidence="4" id="KW-0479">Metal-binding</keyword>
<dbReference type="AlphaFoldDB" id="A0A261Y5J4"/>
<dbReference type="EMBL" id="MVBO01000009">
    <property type="protein sequence ID" value="OZJ05838.1"/>
    <property type="molecule type" value="Genomic_DNA"/>
</dbReference>
<organism evidence="8 9">
    <name type="scientific">Bifiguratus adelaidae</name>
    <dbReference type="NCBI Taxonomy" id="1938954"/>
    <lineage>
        <taxon>Eukaryota</taxon>
        <taxon>Fungi</taxon>
        <taxon>Fungi incertae sedis</taxon>
        <taxon>Mucoromycota</taxon>
        <taxon>Mucoromycotina</taxon>
        <taxon>Endogonomycetes</taxon>
        <taxon>Endogonales</taxon>
        <taxon>Endogonales incertae sedis</taxon>
        <taxon>Bifiguratus</taxon>
    </lineage>
</organism>
<dbReference type="GO" id="GO:0005739">
    <property type="term" value="C:mitochondrion"/>
    <property type="evidence" value="ECO:0007669"/>
    <property type="project" value="TreeGrafter"/>
</dbReference>
<evidence type="ECO:0000256" key="1">
    <source>
        <dbReference type="ARBA" id="ARBA00012156"/>
    </source>
</evidence>
<dbReference type="GO" id="GO:0061711">
    <property type="term" value="F:tRNA N(6)-L-threonylcarbamoyladenine synthase activity"/>
    <property type="evidence" value="ECO:0007669"/>
    <property type="project" value="UniProtKB-EC"/>
</dbReference>
<dbReference type="Proteomes" id="UP000242875">
    <property type="component" value="Unassembled WGS sequence"/>
</dbReference>
<dbReference type="InterPro" id="IPR000905">
    <property type="entry name" value="Gcp-like_dom"/>
</dbReference>
<evidence type="ECO:0000256" key="3">
    <source>
        <dbReference type="ARBA" id="ARBA00022694"/>
    </source>
</evidence>
<protein>
    <recommendedName>
        <fullName evidence="1">N(6)-L-threonylcarbamoyladenine synthase</fullName>
        <ecNumber evidence="1">2.3.1.234</ecNumber>
    </recommendedName>
</protein>
<keyword evidence="2" id="KW-0808">Transferase</keyword>
<comment type="caution">
    <text evidence="8">The sequence shown here is derived from an EMBL/GenBank/DDBJ whole genome shotgun (WGS) entry which is preliminary data.</text>
</comment>
<dbReference type="OrthoDB" id="10259622at2759"/>
<evidence type="ECO:0000259" key="7">
    <source>
        <dbReference type="Pfam" id="PF00814"/>
    </source>
</evidence>
<name>A0A261Y5J4_9FUNG</name>
<dbReference type="GO" id="GO:0072670">
    <property type="term" value="P:mitochondrial tRNA threonylcarbamoyladenosine modification"/>
    <property type="evidence" value="ECO:0007669"/>
    <property type="project" value="TreeGrafter"/>
</dbReference>
<dbReference type="PANTHER" id="PTHR11735:SF6">
    <property type="entry name" value="TRNA N6-ADENOSINE THREONYLCARBAMOYLTRANSFERASE, MITOCHONDRIAL"/>
    <property type="match status" value="1"/>
</dbReference>
<keyword evidence="9" id="KW-1185">Reference proteome</keyword>
<dbReference type="GO" id="GO:0046872">
    <property type="term" value="F:metal ion binding"/>
    <property type="evidence" value="ECO:0007669"/>
    <property type="project" value="UniProtKB-KW"/>
</dbReference>
<reference evidence="8 9" key="1">
    <citation type="journal article" date="2017" name="Mycologia">
        <title>Bifiguratus adelaidae, gen. et sp. nov., a new member of Mucoromycotina in endophytic and soil-dwelling habitats.</title>
        <authorList>
            <person name="Torres-Cruz T.J."/>
            <person name="Billingsley Tobias T.L."/>
            <person name="Almatruk M."/>
            <person name="Hesse C."/>
            <person name="Kuske C.R."/>
            <person name="Desiro A."/>
            <person name="Benucci G.M."/>
            <person name="Bonito G."/>
            <person name="Stajich J.E."/>
            <person name="Dunlap C."/>
            <person name="Arnold A.E."/>
            <person name="Porras-Alfaro A."/>
        </authorList>
    </citation>
    <scope>NUCLEOTIDE SEQUENCE [LARGE SCALE GENOMIC DNA]</scope>
    <source>
        <strain evidence="8 9">AZ0501</strain>
    </source>
</reference>
<evidence type="ECO:0000256" key="5">
    <source>
        <dbReference type="ARBA" id="ARBA00023315"/>
    </source>
</evidence>
<evidence type="ECO:0000256" key="4">
    <source>
        <dbReference type="ARBA" id="ARBA00022723"/>
    </source>
</evidence>
<dbReference type="PROSITE" id="PS01016">
    <property type="entry name" value="GLYCOPROTEASE"/>
    <property type="match status" value="1"/>
</dbReference>
<proteinExistence type="predicted"/>
<dbReference type="InterPro" id="IPR043129">
    <property type="entry name" value="ATPase_NBD"/>
</dbReference>
<accession>A0A261Y5J4</accession>
<dbReference type="InterPro" id="IPR017860">
    <property type="entry name" value="Peptidase_M22_CS"/>
</dbReference>
<feature type="domain" description="Gcp-like" evidence="7">
    <location>
        <begin position="2"/>
        <end position="282"/>
    </location>
</feature>
<dbReference type="InterPro" id="IPR017861">
    <property type="entry name" value="KAE1/TsaD"/>
</dbReference>
<dbReference type="NCBIfam" id="TIGR00329">
    <property type="entry name" value="gcp_kae1"/>
    <property type="match status" value="1"/>
</dbReference>
<dbReference type="PRINTS" id="PR00789">
    <property type="entry name" value="OSIALOPTASE"/>
</dbReference>
<evidence type="ECO:0000256" key="6">
    <source>
        <dbReference type="ARBA" id="ARBA00048117"/>
    </source>
</evidence>
<comment type="catalytic activity">
    <reaction evidence="6">
        <text>L-threonylcarbamoyladenylate + adenosine(37) in tRNA = N(6)-L-threonylcarbamoyladenosine(37) in tRNA + AMP + H(+)</text>
        <dbReference type="Rhea" id="RHEA:37059"/>
        <dbReference type="Rhea" id="RHEA-COMP:10162"/>
        <dbReference type="Rhea" id="RHEA-COMP:10163"/>
        <dbReference type="ChEBI" id="CHEBI:15378"/>
        <dbReference type="ChEBI" id="CHEBI:73682"/>
        <dbReference type="ChEBI" id="CHEBI:74411"/>
        <dbReference type="ChEBI" id="CHEBI:74418"/>
        <dbReference type="ChEBI" id="CHEBI:456215"/>
        <dbReference type="EC" id="2.3.1.234"/>
    </reaction>
</comment>
<keyword evidence="3" id="KW-0819">tRNA processing</keyword>
<dbReference type="PANTHER" id="PTHR11735">
    <property type="entry name" value="TRNA N6-ADENOSINE THREONYLCARBAMOYLTRANSFERASE"/>
    <property type="match status" value="1"/>
</dbReference>
<dbReference type="Pfam" id="PF00814">
    <property type="entry name" value="TsaD"/>
    <property type="match status" value="1"/>
</dbReference>
<dbReference type="SUPFAM" id="SSF53067">
    <property type="entry name" value="Actin-like ATPase domain"/>
    <property type="match status" value="1"/>
</dbReference>
<dbReference type="CDD" id="cd24134">
    <property type="entry name" value="ASKHA_NBD_OSGEPL1_QRI7_euk"/>
    <property type="match status" value="1"/>
</dbReference>